<dbReference type="Pfam" id="PF03413">
    <property type="entry name" value="PepSY"/>
    <property type="match status" value="1"/>
</dbReference>
<evidence type="ECO:0000313" key="3">
    <source>
        <dbReference type="EMBL" id="ADC64713.1"/>
    </source>
</evidence>
<feature type="compositionally biased region" description="Polar residues" evidence="1">
    <location>
        <begin position="146"/>
        <end position="157"/>
    </location>
</feature>
<name>D3S380_FERPA</name>
<proteinExistence type="predicted"/>
<evidence type="ECO:0000313" key="4">
    <source>
        <dbReference type="Proteomes" id="UP000002613"/>
    </source>
</evidence>
<dbReference type="GeneID" id="8778040"/>
<dbReference type="HOGENOM" id="CLU_101015_1_0_2"/>
<evidence type="ECO:0000259" key="2">
    <source>
        <dbReference type="Pfam" id="PF03413"/>
    </source>
</evidence>
<evidence type="ECO:0000256" key="1">
    <source>
        <dbReference type="SAM" id="MobiDB-lite"/>
    </source>
</evidence>
<dbReference type="PaxDb" id="589924-Ferp_0539"/>
<dbReference type="STRING" id="589924.Ferp_0539"/>
<dbReference type="Gene3D" id="3.10.450.40">
    <property type="match status" value="1"/>
</dbReference>
<reference evidence="4" key="1">
    <citation type="submission" date="2010-02" db="EMBL/GenBank/DDBJ databases">
        <title>Complete sequence of Ferroglobus placidus DSM 10642.</title>
        <authorList>
            <consortium name="US DOE Joint Genome Institute"/>
            <person name="Lucas S."/>
            <person name="Copeland A."/>
            <person name="Lapidus A."/>
            <person name="Cheng J.-F."/>
            <person name="Bruce D."/>
            <person name="Goodwin L."/>
            <person name="Pitluck S."/>
            <person name="Saunders E."/>
            <person name="Brettin T."/>
            <person name="Detter J.C."/>
            <person name="Han C."/>
            <person name="Tapia R."/>
            <person name="Larimer F."/>
            <person name="Land M."/>
            <person name="Hauser L."/>
            <person name="Kyrpides N."/>
            <person name="Ivanova N."/>
            <person name="Holmes D."/>
            <person name="Lovley D."/>
            <person name="Kyrpides N."/>
            <person name="Anderson I.J."/>
            <person name="Woyke T."/>
        </authorList>
    </citation>
    <scope>NUCLEOTIDE SEQUENCE [LARGE SCALE GENOMIC DNA]</scope>
    <source>
        <strain evidence="4">DSM 10642 / AEDII12DO</strain>
    </source>
</reference>
<dbReference type="OrthoDB" id="101877at2157"/>
<dbReference type="InterPro" id="IPR025711">
    <property type="entry name" value="PepSY"/>
</dbReference>
<dbReference type="EMBL" id="CP001899">
    <property type="protein sequence ID" value="ADC64713.1"/>
    <property type="molecule type" value="Genomic_DNA"/>
</dbReference>
<dbReference type="KEGG" id="fpl:Ferp_0539"/>
<protein>
    <submittedName>
        <fullName evidence="3">Propeptide PepSY amd peptidase M4</fullName>
    </submittedName>
</protein>
<dbReference type="RefSeq" id="WP_012965059.1">
    <property type="nucleotide sequence ID" value="NC_013849.1"/>
</dbReference>
<dbReference type="Proteomes" id="UP000002613">
    <property type="component" value="Chromosome"/>
</dbReference>
<gene>
    <name evidence="3" type="ordered locus">Ferp_0539</name>
</gene>
<accession>D3S380</accession>
<sequence>MKSKNILALLVAMVVIGAIGAVSAVSNTGTNTGAKDMQQNVQAEVQEPSYTASIKAPQLNQKQEVGETQEAKMLEGYAKITPKDAEAAALAKVPGKVVKVSLDNENGNVVYSVEIATGTGIKDVKVDAGNGHVLYIDIGNDHESGKNTGQESALEQESTTEVE</sequence>
<feature type="domain" description="PepSY" evidence="2">
    <location>
        <begin position="79"/>
        <end position="135"/>
    </location>
</feature>
<reference evidence="3 4" key="2">
    <citation type="journal article" date="2011" name="Stand. Genomic Sci.">
        <title>Complete genome sequence of Ferroglobus placidus AEDII12DO.</title>
        <authorList>
            <person name="Anderson I."/>
            <person name="Risso C."/>
            <person name="Holmes D."/>
            <person name="Lucas S."/>
            <person name="Copeland A."/>
            <person name="Lapidus A."/>
            <person name="Cheng J.F."/>
            <person name="Bruce D."/>
            <person name="Goodwin L."/>
            <person name="Pitluck S."/>
            <person name="Saunders E."/>
            <person name="Brettin T."/>
            <person name="Detter J.C."/>
            <person name="Han C."/>
            <person name="Tapia R."/>
            <person name="Larimer F."/>
            <person name="Land M."/>
            <person name="Hauser L."/>
            <person name="Woyke T."/>
            <person name="Lovley D."/>
            <person name="Kyrpides N."/>
            <person name="Ivanova N."/>
        </authorList>
    </citation>
    <scope>NUCLEOTIDE SEQUENCE [LARGE SCALE GENOMIC DNA]</scope>
    <source>
        <strain evidence="4">DSM 10642 / AEDII12DO</strain>
    </source>
</reference>
<organism evidence="3 4">
    <name type="scientific">Ferroglobus placidus (strain DSM 10642 / AEDII12DO)</name>
    <dbReference type="NCBI Taxonomy" id="589924"/>
    <lineage>
        <taxon>Archaea</taxon>
        <taxon>Methanobacteriati</taxon>
        <taxon>Methanobacteriota</taxon>
        <taxon>Archaeoglobi</taxon>
        <taxon>Archaeoglobales</taxon>
        <taxon>Archaeoglobaceae</taxon>
        <taxon>Ferroglobus</taxon>
    </lineage>
</organism>
<dbReference type="AlphaFoldDB" id="D3S380"/>
<feature type="region of interest" description="Disordered" evidence="1">
    <location>
        <begin position="139"/>
        <end position="163"/>
    </location>
</feature>
<dbReference type="eggNOG" id="arCOG10270">
    <property type="taxonomic scope" value="Archaea"/>
</dbReference>
<keyword evidence="4" id="KW-1185">Reference proteome</keyword>